<evidence type="ECO:0000313" key="1">
    <source>
        <dbReference type="EMBL" id="CAE7564834.1"/>
    </source>
</evidence>
<organism evidence="1 2">
    <name type="scientific">Symbiodinium natans</name>
    <dbReference type="NCBI Taxonomy" id="878477"/>
    <lineage>
        <taxon>Eukaryota</taxon>
        <taxon>Sar</taxon>
        <taxon>Alveolata</taxon>
        <taxon>Dinophyceae</taxon>
        <taxon>Suessiales</taxon>
        <taxon>Symbiodiniaceae</taxon>
        <taxon>Symbiodinium</taxon>
    </lineage>
</organism>
<gene>
    <name evidence="1" type="ORF">SNAT2548_LOCUS31974</name>
</gene>
<reference evidence="1" key="1">
    <citation type="submission" date="2021-02" db="EMBL/GenBank/DDBJ databases">
        <authorList>
            <person name="Dougan E. K."/>
            <person name="Rhodes N."/>
            <person name="Thang M."/>
            <person name="Chan C."/>
        </authorList>
    </citation>
    <scope>NUCLEOTIDE SEQUENCE</scope>
</reference>
<sequence length="116" mass="13231">MVPASDMEQKILSRKRLLQRYLYMHGSTTHHDAYCQEPSLHRRVTEASRIMAHPARHGEGTLREQRGRRAGYRGWPLRTSDCANCSLGDPGSLLARSHRWPFQASGSAERARDCTK</sequence>
<dbReference type="EMBL" id="CAJNDS010002686">
    <property type="protein sequence ID" value="CAE7564834.1"/>
    <property type="molecule type" value="Genomic_DNA"/>
</dbReference>
<keyword evidence="2" id="KW-1185">Reference proteome</keyword>
<proteinExistence type="predicted"/>
<dbReference type="Proteomes" id="UP000604046">
    <property type="component" value="Unassembled WGS sequence"/>
</dbReference>
<accession>A0A812UBR7</accession>
<dbReference type="AlphaFoldDB" id="A0A812UBR7"/>
<name>A0A812UBR7_9DINO</name>
<evidence type="ECO:0000313" key="2">
    <source>
        <dbReference type="Proteomes" id="UP000604046"/>
    </source>
</evidence>
<protein>
    <submittedName>
        <fullName evidence="1">Uncharacterized protein</fullName>
    </submittedName>
</protein>
<comment type="caution">
    <text evidence="1">The sequence shown here is derived from an EMBL/GenBank/DDBJ whole genome shotgun (WGS) entry which is preliminary data.</text>
</comment>